<gene>
    <name evidence="2" type="ORF">C1752_02847</name>
</gene>
<keyword evidence="1" id="KW-0472">Membrane</keyword>
<dbReference type="EMBL" id="PQWO01000007">
    <property type="protein sequence ID" value="PZD73063.1"/>
    <property type="molecule type" value="Genomic_DNA"/>
</dbReference>
<dbReference type="OrthoDB" id="574658at2"/>
<keyword evidence="1" id="KW-1133">Transmembrane helix</keyword>
<protein>
    <submittedName>
        <fullName evidence="2">Uncharacterized protein</fullName>
    </submittedName>
</protein>
<comment type="caution">
    <text evidence="2">The sequence shown here is derived from an EMBL/GenBank/DDBJ whole genome shotgun (WGS) entry which is preliminary data.</text>
</comment>
<sequence length="200" mass="23011">MGYLGNVKFWFDRERMPSKPRSATKWGKVLVSVAIVVGIGVAIAPSLTLKGVPLPIIFKFLTDGPAREAYFDKDKATLHDRLQELNIENEIKDYYRPQFQDEQELDLHIHQVFYDLSGYIGKSYVVTSQGTLKLRDLDFQFWARLAEEVGVISDSYYSTDGIPYVVSKEGIVARYETIAPLYPRKWLKKKLRKQRGAKKT</sequence>
<reference evidence="2 3" key="1">
    <citation type="journal article" date="2018" name="Sci. Rep.">
        <title>A novel species of the marine cyanobacterium Acaryochloris with a unique pigment content and lifestyle.</title>
        <authorList>
            <person name="Partensky F."/>
            <person name="Six C."/>
            <person name="Ratin M."/>
            <person name="Garczarek L."/>
            <person name="Vaulot D."/>
            <person name="Probert I."/>
            <person name="Calteau A."/>
            <person name="Gourvil P."/>
            <person name="Marie D."/>
            <person name="Grebert T."/>
            <person name="Bouchier C."/>
            <person name="Le Panse S."/>
            <person name="Gachenot M."/>
            <person name="Rodriguez F."/>
            <person name="Garrido J.L."/>
        </authorList>
    </citation>
    <scope>NUCLEOTIDE SEQUENCE [LARGE SCALE GENOMIC DNA]</scope>
    <source>
        <strain evidence="2 3">RCC1774</strain>
    </source>
</reference>
<dbReference type="AlphaFoldDB" id="A0A2W1JHM7"/>
<keyword evidence="3" id="KW-1185">Reference proteome</keyword>
<name>A0A2W1JHM7_9CYAN</name>
<evidence type="ECO:0000313" key="2">
    <source>
        <dbReference type="EMBL" id="PZD73063.1"/>
    </source>
</evidence>
<evidence type="ECO:0000313" key="3">
    <source>
        <dbReference type="Proteomes" id="UP000248857"/>
    </source>
</evidence>
<evidence type="ECO:0000256" key="1">
    <source>
        <dbReference type="SAM" id="Phobius"/>
    </source>
</evidence>
<dbReference type="Proteomes" id="UP000248857">
    <property type="component" value="Unassembled WGS sequence"/>
</dbReference>
<proteinExistence type="predicted"/>
<keyword evidence="1" id="KW-0812">Transmembrane</keyword>
<feature type="transmembrane region" description="Helical" evidence="1">
    <location>
        <begin position="29"/>
        <end position="49"/>
    </location>
</feature>
<accession>A0A2W1JHM7</accession>
<organism evidence="2 3">
    <name type="scientific">Acaryochloris thomasi RCC1774</name>
    <dbReference type="NCBI Taxonomy" id="1764569"/>
    <lineage>
        <taxon>Bacteria</taxon>
        <taxon>Bacillati</taxon>
        <taxon>Cyanobacteriota</taxon>
        <taxon>Cyanophyceae</taxon>
        <taxon>Acaryochloridales</taxon>
        <taxon>Acaryochloridaceae</taxon>
        <taxon>Acaryochloris</taxon>
        <taxon>Acaryochloris thomasi</taxon>
    </lineage>
</organism>